<protein>
    <submittedName>
        <fullName evidence="2">Uncharacterized protein</fullName>
    </submittedName>
</protein>
<evidence type="ECO:0000313" key="2">
    <source>
        <dbReference type="EMBL" id="TGX39329.1"/>
    </source>
</evidence>
<name>A0A4S1W982_9SPHN</name>
<keyword evidence="1" id="KW-0472">Membrane</keyword>
<feature type="transmembrane region" description="Helical" evidence="1">
    <location>
        <begin position="35"/>
        <end position="54"/>
    </location>
</feature>
<accession>A0A4S1W982</accession>
<evidence type="ECO:0000256" key="1">
    <source>
        <dbReference type="SAM" id="Phobius"/>
    </source>
</evidence>
<reference evidence="2 3" key="1">
    <citation type="submission" date="2019-04" db="EMBL/GenBank/DDBJ databases">
        <title>Sphingomonas psychrotolerans sp. nov., isolated from soil in the Tianshan Mountains, Xinjiang, China.</title>
        <authorList>
            <person name="Luo Y."/>
            <person name="Sheng H."/>
        </authorList>
    </citation>
    <scope>NUCLEOTIDE SEQUENCE [LARGE SCALE GENOMIC DNA]</scope>
    <source>
        <strain evidence="2 3">KIS18-15</strain>
    </source>
</reference>
<gene>
    <name evidence="2" type="ORF">E5A74_17335</name>
</gene>
<evidence type="ECO:0000313" key="3">
    <source>
        <dbReference type="Proteomes" id="UP000309848"/>
    </source>
</evidence>
<keyword evidence="1" id="KW-0812">Transmembrane</keyword>
<proteinExistence type="predicted"/>
<dbReference type="EMBL" id="SRXU01000008">
    <property type="protein sequence ID" value="TGX39329.1"/>
    <property type="molecule type" value="Genomic_DNA"/>
</dbReference>
<sequence length="75" mass="7848">MRVLLEVAHILIGVFAAALIARAAAWSYPRATDDIWLVAYACMAAVVVMGIGPVRRAVTDDASPLAANAEDTAHG</sequence>
<comment type="caution">
    <text evidence="2">The sequence shown here is derived from an EMBL/GenBank/DDBJ whole genome shotgun (WGS) entry which is preliminary data.</text>
</comment>
<organism evidence="2 3">
    <name type="scientific">Sphingomonas naasensis</name>
    <dbReference type="NCBI Taxonomy" id="1344951"/>
    <lineage>
        <taxon>Bacteria</taxon>
        <taxon>Pseudomonadati</taxon>
        <taxon>Pseudomonadota</taxon>
        <taxon>Alphaproteobacteria</taxon>
        <taxon>Sphingomonadales</taxon>
        <taxon>Sphingomonadaceae</taxon>
        <taxon>Sphingomonas</taxon>
    </lineage>
</organism>
<dbReference type="AlphaFoldDB" id="A0A4S1W982"/>
<dbReference type="Proteomes" id="UP000309848">
    <property type="component" value="Unassembled WGS sequence"/>
</dbReference>
<keyword evidence="3" id="KW-1185">Reference proteome</keyword>
<keyword evidence="1" id="KW-1133">Transmembrane helix</keyword>